<protein>
    <recommendedName>
        <fullName evidence="14">Peptidase metallopeptidase domain-containing protein</fullName>
    </recommendedName>
</protein>
<gene>
    <name evidence="15" type="ORF">D3877_28685</name>
</gene>
<dbReference type="GO" id="GO:0004222">
    <property type="term" value="F:metalloendopeptidase activity"/>
    <property type="evidence" value="ECO:0007669"/>
    <property type="project" value="InterPro"/>
</dbReference>
<keyword evidence="7" id="KW-0645">Protease</keyword>
<evidence type="ECO:0000256" key="12">
    <source>
        <dbReference type="ARBA" id="ARBA00023026"/>
    </source>
</evidence>
<evidence type="ECO:0000256" key="2">
    <source>
        <dbReference type="ARBA" id="ARBA00004370"/>
    </source>
</evidence>
<dbReference type="PRINTS" id="PR01488">
    <property type="entry name" value="RTXTOXINA"/>
</dbReference>
<evidence type="ECO:0000256" key="4">
    <source>
        <dbReference type="ARBA" id="ARBA00009490"/>
    </source>
</evidence>
<dbReference type="PANTHER" id="PTHR38340">
    <property type="entry name" value="S-LAYER PROTEIN"/>
    <property type="match status" value="1"/>
</dbReference>
<dbReference type="Gene3D" id="2.150.10.10">
    <property type="entry name" value="Serralysin-like metalloprotease, C-terminal"/>
    <property type="match status" value="3"/>
</dbReference>
<dbReference type="GO" id="GO:0031012">
    <property type="term" value="C:extracellular matrix"/>
    <property type="evidence" value="ECO:0007669"/>
    <property type="project" value="InterPro"/>
</dbReference>
<keyword evidence="9" id="KW-0677">Repeat</keyword>
<dbReference type="InterPro" id="IPR034033">
    <property type="entry name" value="Serralysin-like"/>
</dbReference>
<evidence type="ECO:0000256" key="6">
    <source>
        <dbReference type="ARBA" id="ARBA00022656"/>
    </source>
</evidence>
<dbReference type="Pfam" id="PF00413">
    <property type="entry name" value="Peptidase_M10"/>
    <property type="match status" value="1"/>
</dbReference>
<evidence type="ECO:0000256" key="10">
    <source>
        <dbReference type="ARBA" id="ARBA00022801"/>
    </source>
</evidence>
<reference evidence="15 16" key="1">
    <citation type="submission" date="2018-09" db="EMBL/GenBank/DDBJ databases">
        <authorList>
            <person name="Zhu H."/>
        </authorList>
    </citation>
    <scope>NUCLEOTIDE SEQUENCE [LARGE SCALE GENOMIC DNA]</scope>
    <source>
        <strain evidence="15 16">K2W22B-5</strain>
    </source>
</reference>
<evidence type="ECO:0000256" key="9">
    <source>
        <dbReference type="ARBA" id="ARBA00022737"/>
    </source>
</evidence>
<dbReference type="InterPro" id="IPR006026">
    <property type="entry name" value="Peptidase_Metallo"/>
</dbReference>
<dbReference type="GO" id="GO:0016020">
    <property type="term" value="C:membrane"/>
    <property type="evidence" value="ECO:0007669"/>
    <property type="project" value="UniProtKB-SubCell"/>
</dbReference>
<keyword evidence="8" id="KW-0479">Metal-binding</keyword>
<dbReference type="InterPro" id="IPR024079">
    <property type="entry name" value="MetalloPept_cat_dom_sf"/>
</dbReference>
<evidence type="ECO:0000256" key="5">
    <source>
        <dbReference type="ARBA" id="ARBA00022525"/>
    </source>
</evidence>
<name>A0A418VL37_9PROT</name>
<keyword evidence="12" id="KW-0843">Virulence</keyword>
<dbReference type="SMART" id="SM00235">
    <property type="entry name" value="ZnMc"/>
    <property type="match status" value="1"/>
</dbReference>
<dbReference type="PROSITE" id="PS00330">
    <property type="entry name" value="HEMOLYSIN_CALCIUM"/>
    <property type="match status" value="3"/>
</dbReference>
<dbReference type="GO" id="GO:0090729">
    <property type="term" value="F:toxin activity"/>
    <property type="evidence" value="ECO:0007669"/>
    <property type="project" value="UniProtKB-KW"/>
</dbReference>
<dbReference type="Pfam" id="PF08548">
    <property type="entry name" value="Peptidase_M10_C"/>
    <property type="match status" value="1"/>
</dbReference>
<dbReference type="GO" id="GO:0005509">
    <property type="term" value="F:calcium ion binding"/>
    <property type="evidence" value="ECO:0007669"/>
    <property type="project" value="InterPro"/>
</dbReference>
<dbReference type="InterPro" id="IPR018511">
    <property type="entry name" value="Hemolysin-typ_Ca-bd_CS"/>
</dbReference>
<dbReference type="SUPFAM" id="SSF55486">
    <property type="entry name" value="Metalloproteases ('zincins'), catalytic domain"/>
    <property type="match status" value="1"/>
</dbReference>
<dbReference type="InterPro" id="IPR003995">
    <property type="entry name" value="RTX_toxin_determinant-A"/>
</dbReference>
<evidence type="ECO:0000256" key="1">
    <source>
        <dbReference type="ARBA" id="ARBA00001913"/>
    </source>
</evidence>
<evidence type="ECO:0000256" key="7">
    <source>
        <dbReference type="ARBA" id="ARBA00022670"/>
    </source>
</evidence>
<dbReference type="Proteomes" id="UP000283458">
    <property type="component" value="Unassembled WGS sequence"/>
</dbReference>
<sequence length="522" mass="52959">MATPTSSGQVSSVADTSQTYINALLVGSKWGGAAGTGLTLTYSFPSYGSSWSTASVSSGGYGASSGSGEPWGNNLTPLNTVQQSAFAQALQSWAAVANISFVQVDDTASQVGDIRVAFSATLSSDTSGHAYYPYGQQGSGGDVWLNPNVSANQTPLPGNFGFEVMVHEIGHALGLKHPFDDSPTLTGAANTTQYTVMAYNEASGATISPAGPMLYDIAAIQYLYGANTSYKTGDDVYQFSASSEELKTIWDAGGTDTFDASNQVVAATINLNAGGFSSIGIRTGGSAARQNIAIAYGAVIENAKGGTGSDSIIGNAEANVLEGNNGADTISGAAGRDELHGGASGDLLFGNQGEDTLFGDAGDDRLYGGVDNDSLLGGDGADQVSGDNGADVLAGNRGADTLFGNTGADTLFGGADGDLMYGGRDDDRLFGDSGADTLVGGLGADTLTGGGDGDLFRFQVSDGTDTVADFDFNAGDRLAFGDRTYALKSAASGDLVIDFLNGDTITLMGVAPSQFSPSWLTT</sequence>
<evidence type="ECO:0000259" key="14">
    <source>
        <dbReference type="SMART" id="SM00235"/>
    </source>
</evidence>
<dbReference type="PRINTS" id="PR00313">
    <property type="entry name" value="CABNDNGRPT"/>
</dbReference>
<evidence type="ECO:0000256" key="8">
    <source>
        <dbReference type="ARBA" id="ARBA00022723"/>
    </source>
</evidence>
<dbReference type="OrthoDB" id="223957at2"/>
<keyword evidence="10" id="KW-0378">Hydrolase</keyword>
<comment type="similarity">
    <text evidence="4">Belongs to the peptidase M10B family.</text>
</comment>
<keyword evidence="11" id="KW-0862">Zinc</keyword>
<dbReference type="RefSeq" id="WP_119834211.1">
    <property type="nucleotide sequence ID" value="NZ_QYUL01000006.1"/>
</dbReference>
<keyword evidence="16" id="KW-1185">Reference proteome</keyword>
<dbReference type="InterPro" id="IPR001818">
    <property type="entry name" value="Pept_M10_metallopeptidase"/>
</dbReference>
<evidence type="ECO:0000313" key="15">
    <source>
        <dbReference type="EMBL" id="RJF76860.1"/>
    </source>
</evidence>
<dbReference type="InterPro" id="IPR050557">
    <property type="entry name" value="RTX_toxin/Mannuronan_C5-epim"/>
</dbReference>
<dbReference type="GO" id="GO:0008270">
    <property type="term" value="F:zinc ion binding"/>
    <property type="evidence" value="ECO:0007669"/>
    <property type="project" value="InterPro"/>
</dbReference>
<proteinExistence type="inferred from homology"/>
<dbReference type="AlphaFoldDB" id="A0A418VL37"/>
<accession>A0A418VL37</accession>
<evidence type="ECO:0000256" key="13">
    <source>
        <dbReference type="ARBA" id="ARBA00023136"/>
    </source>
</evidence>
<evidence type="ECO:0000256" key="3">
    <source>
        <dbReference type="ARBA" id="ARBA00004613"/>
    </source>
</evidence>
<dbReference type="CDD" id="cd04277">
    <property type="entry name" value="ZnMc_serralysin_like"/>
    <property type="match status" value="1"/>
</dbReference>
<dbReference type="InterPro" id="IPR011049">
    <property type="entry name" value="Serralysin-like_metalloprot_C"/>
</dbReference>
<keyword evidence="6" id="KW-0800">Toxin</keyword>
<dbReference type="GO" id="GO:0005615">
    <property type="term" value="C:extracellular space"/>
    <property type="evidence" value="ECO:0007669"/>
    <property type="project" value="InterPro"/>
</dbReference>
<comment type="subcellular location">
    <subcellularLocation>
        <location evidence="2">Membrane</location>
    </subcellularLocation>
    <subcellularLocation>
        <location evidence="3">Secreted</location>
    </subcellularLocation>
</comment>
<dbReference type="SUPFAM" id="SSF51120">
    <property type="entry name" value="beta-Roll"/>
    <property type="match status" value="2"/>
</dbReference>
<dbReference type="Pfam" id="PF00353">
    <property type="entry name" value="HemolysinCabind"/>
    <property type="match status" value="3"/>
</dbReference>
<feature type="domain" description="Peptidase metallopeptidase" evidence="14">
    <location>
        <begin position="26"/>
        <end position="226"/>
    </location>
</feature>
<organism evidence="15 16">
    <name type="scientific">Azospirillum cavernae</name>
    <dbReference type="NCBI Taxonomy" id="2320860"/>
    <lineage>
        <taxon>Bacteria</taxon>
        <taxon>Pseudomonadati</taxon>
        <taxon>Pseudomonadota</taxon>
        <taxon>Alphaproteobacteria</taxon>
        <taxon>Rhodospirillales</taxon>
        <taxon>Azospirillaceae</taxon>
        <taxon>Azospirillum</taxon>
    </lineage>
</organism>
<comment type="cofactor">
    <cofactor evidence="1">
        <name>Ca(2+)</name>
        <dbReference type="ChEBI" id="CHEBI:29108"/>
    </cofactor>
</comment>
<dbReference type="PANTHER" id="PTHR38340:SF1">
    <property type="entry name" value="S-LAYER PROTEIN"/>
    <property type="match status" value="1"/>
</dbReference>
<keyword evidence="5" id="KW-0964">Secreted</keyword>
<dbReference type="EMBL" id="QYUL01000006">
    <property type="protein sequence ID" value="RJF76860.1"/>
    <property type="molecule type" value="Genomic_DNA"/>
</dbReference>
<dbReference type="GO" id="GO:0006508">
    <property type="term" value="P:proteolysis"/>
    <property type="evidence" value="ECO:0007669"/>
    <property type="project" value="UniProtKB-KW"/>
</dbReference>
<evidence type="ECO:0000256" key="11">
    <source>
        <dbReference type="ARBA" id="ARBA00022833"/>
    </source>
</evidence>
<comment type="caution">
    <text evidence="15">The sequence shown here is derived from an EMBL/GenBank/DDBJ whole genome shotgun (WGS) entry which is preliminary data.</text>
</comment>
<dbReference type="InterPro" id="IPR013858">
    <property type="entry name" value="Peptidase_M10B_C"/>
</dbReference>
<keyword evidence="13" id="KW-0472">Membrane</keyword>
<dbReference type="Gene3D" id="3.40.390.10">
    <property type="entry name" value="Collagenase (Catalytic Domain)"/>
    <property type="match status" value="1"/>
</dbReference>
<dbReference type="InterPro" id="IPR001343">
    <property type="entry name" value="Hemolysn_Ca-bd"/>
</dbReference>
<evidence type="ECO:0000313" key="16">
    <source>
        <dbReference type="Proteomes" id="UP000283458"/>
    </source>
</evidence>